<dbReference type="Pfam" id="PF00107">
    <property type="entry name" value="ADH_zinc_N"/>
    <property type="match status" value="1"/>
</dbReference>
<dbReference type="InterPro" id="IPR013149">
    <property type="entry name" value="ADH-like_C"/>
</dbReference>
<dbReference type="GO" id="GO:0016651">
    <property type="term" value="F:oxidoreductase activity, acting on NAD(P)H"/>
    <property type="evidence" value="ECO:0007669"/>
    <property type="project" value="TreeGrafter"/>
</dbReference>
<dbReference type="Gene3D" id="3.90.180.10">
    <property type="entry name" value="Medium-chain alcohol dehydrogenases, catalytic domain"/>
    <property type="match status" value="1"/>
</dbReference>
<dbReference type="RefSeq" id="WP_079603596.1">
    <property type="nucleotide sequence ID" value="NZ_LT670817.1"/>
</dbReference>
<dbReference type="SMART" id="SM00829">
    <property type="entry name" value="PKS_ER"/>
    <property type="match status" value="1"/>
</dbReference>
<dbReference type="AlphaFoldDB" id="A0A1M5T4V2"/>
<evidence type="ECO:0000313" key="4">
    <source>
        <dbReference type="EMBL" id="SHH45775.1"/>
    </source>
</evidence>
<organism evidence="4 5">
    <name type="scientific">Bradyrhizobium erythrophlei</name>
    <dbReference type="NCBI Taxonomy" id="1437360"/>
    <lineage>
        <taxon>Bacteria</taxon>
        <taxon>Pseudomonadati</taxon>
        <taxon>Pseudomonadota</taxon>
        <taxon>Alphaproteobacteria</taxon>
        <taxon>Hyphomicrobiales</taxon>
        <taxon>Nitrobacteraceae</taxon>
        <taxon>Bradyrhizobium</taxon>
    </lineage>
</organism>
<dbReference type="SUPFAM" id="SSF51735">
    <property type="entry name" value="NAD(P)-binding Rossmann-fold domains"/>
    <property type="match status" value="1"/>
</dbReference>
<dbReference type="Pfam" id="PF08240">
    <property type="entry name" value="ADH_N"/>
    <property type="match status" value="1"/>
</dbReference>
<proteinExistence type="predicted"/>
<dbReference type="InterPro" id="IPR013154">
    <property type="entry name" value="ADH-like_N"/>
</dbReference>
<protein>
    <submittedName>
        <fullName evidence="4">NADPH:quinone reductase</fullName>
    </submittedName>
</protein>
<sequence length="332" mass="34699">MKAIQYRAYGDYAENKFVDLPAPAANDGQVLVRIHTVGINPLDNTFRSGHHYAATPENLPRVGGQIGAGIVVETKSPGFKVGDRVFVTGPGFGIIADGTWRELVAAPAAGLMPIPSHIDDEHAAAFLAGAGYLTGYLVLTEFVAFNPGQSVLAPAIGGAVGMESVQIARKLGASLAISTASTSAKAEMARAGGYEHVIDLSRESLRDGVMRLTGGRGVDVVIDGVGGKLTGEALGCLLPGGTYAVVGYAGGREASVNLTDIIWKAAKIRGFTFRAFAPETLAAAQKTLIGYLSEGALQPTIAKVFPLSDAADAVRHLIEDRPFGRVLMRVRD</sequence>
<evidence type="ECO:0000256" key="2">
    <source>
        <dbReference type="ARBA" id="ARBA00023002"/>
    </source>
</evidence>
<dbReference type="EMBL" id="LT670817">
    <property type="protein sequence ID" value="SHH45775.1"/>
    <property type="molecule type" value="Genomic_DNA"/>
</dbReference>
<reference evidence="4 5" key="1">
    <citation type="submission" date="2016-11" db="EMBL/GenBank/DDBJ databases">
        <authorList>
            <person name="Jaros S."/>
            <person name="Januszkiewicz K."/>
            <person name="Wedrychowicz H."/>
        </authorList>
    </citation>
    <scope>NUCLEOTIDE SEQUENCE [LARGE SCALE GENOMIC DNA]</scope>
    <source>
        <strain evidence="4 5">GAS138</strain>
    </source>
</reference>
<dbReference type="OrthoDB" id="9805883at2"/>
<name>A0A1M5T4V2_9BRAD</name>
<evidence type="ECO:0000313" key="5">
    <source>
        <dbReference type="Proteomes" id="UP000189796"/>
    </source>
</evidence>
<dbReference type="SUPFAM" id="SSF50129">
    <property type="entry name" value="GroES-like"/>
    <property type="match status" value="1"/>
</dbReference>
<dbReference type="InterPro" id="IPR036291">
    <property type="entry name" value="NAD(P)-bd_dom_sf"/>
</dbReference>
<evidence type="ECO:0000256" key="1">
    <source>
        <dbReference type="ARBA" id="ARBA00022857"/>
    </source>
</evidence>
<keyword evidence="2" id="KW-0560">Oxidoreductase</keyword>
<keyword evidence="1" id="KW-0521">NADP</keyword>
<feature type="domain" description="Enoyl reductase (ER)" evidence="3">
    <location>
        <begin position="10"/>
        <end position="328"/>
    </location>
</feature>
<dbReference type="GO" id="GO:0070402">
    <property type="term" value="F:NADPH binding"/>
    <property type="evidence" value="ECO:0007669"/>
    <property type="project" value="TreeGrafter"/>
</dbReference>
<dbReference type="Gene3D" id="3.40.50.720">
    <property type="entry name" value="NAD(P)-binding Rossmann-like Domain"/>
    <property type="match status" value="1"/>
</dbReference>
<gene>
    <name evidence="4" type="ORF">SAMN05443248_4869</name>
</gene>
<accession>A0A1M5T4V2</accession>
<dbReference type="InterPro" id="IPR011032">
    <property type="entry name" value="GroES-like_sf"/>
</dbReference>
<dbReference type="InterPro" id="IPR020843">
    <property type="entry name" value="ER"/>
</dbReference>
<dbReference type="PANTHER" id="PTHR48106">
    <property type="entry name" value="QUINONE OXIDOREDUCTASE PIG3-RELATED"/>
    <property type="match status" value="1"/>
</dbReference>
<evidence type="ECO:0000259" key="3">
    <source>
        <dbReference type="SMART" id="SM00829"/>
    </source>
</evidence>
<dbReference type="Proteomes" id="UP000189796">
    <property type="component" value="Chromosome I"/>
</dbReference>